<dbReference type="EMBL" id="BAABME010002199">
    <property type="protein sequence ID" value="GAA0153541.1"/>
    <property type="molecule type" value="Genomic_DNA"/>
</dbReference>
<keyword evidence="1" id="KW-0472">Membrane</keyword>
<protein>
    <submittedName>
        <fullName evidence="2">Ubiquitin-protein ligase</fullName>
    </submittedName>
</protein>
<comment type="caution">
    <text evidence="2">The sequence shown here is derived from an EMBL/GenBank/DDBJ whole genome shotgun (WGS) entry which is preliminary data.</text>
</comment>
<dbReference type="AlphaFoldDB" id="A0AAV3PQT8"/>
<dbReference type="Proteomes" id="UP001454036">
    <property type="component" value="Unassembled WGS sequence"/>
</dbReference>
<keyword evidence="1" id="KW-1133">Transmembrane helix</keyword>
<evidence type="ECO:0000256" key="1">
    <source>
        <dbReference type="SAM" id="Phobius"/>
    </source>
</evidence>
<accession>A0AAV3PQT8</accession>
<dbReference type="PANTHER" id="PTHR46616">
    <property type="entry name" value="UBIQUITIN-PROTEIN LIGASE"/>
    <property type="match status" value="1"/>
</dbReference>
<feature type="transmembrane region" description="Helical" evidence="1">
    <location>
        <begin position="184"/>
        <end position="206"/>
    </location>
</feature>
<dbReference type="GO" id="GO:0016874">
    <property type="term" value="F:ligase activity"/>
    <property type="evidence" value="ECO:0007669"/>
    <property type="project" value="UniProtKB-KW"/>
</dbReference>
<proteinExistence type="predicted"/>
<evidence type="ECO:0000313" key="3">
    <source>
        <dbReference type="Proteomes" id="UP001454036"/>
    </source>
</evidence>
<gene>
    <name evidence="2" type="ORF">LIER_11754</name>
</gene>
<name>A0AAV3PQT8_LITER</name>
<organism evidence="2 3">
    <name type="scientific">Lithospermum erythrorhizon</name>
    <name type="common">Purple gromwell</name>
    <name type="synonym">Lithospermum officinale var. erythrorhizon</name>
    <dbReference type="NCBI Taxonomy" id="34254"/>
    <lineage>
        <taxon>Eukaryota</taxon>
        <taxon>Viridiplantae</taxon>
        <taxon>Streptophyta</taxon>
        <taxon>Embryophyta</taxon>
        <taxon>Tracheophyta</taxon>
        <taxon>Spermatophyta</taxon>
        <taxon>Magnoliopsida</taxon>
        <taxon>eudicotyledons</taxon>
        <taxon>Gunneridae</taxon>
        <taxon>Pentapetalae</taxon>
        <taxon>asterids</taxon>
        <taxon>lamiids</taxon>
        <taxon>Boraginales</taxon>
        <taxon>Boraginaceae</taxon>
        <taxon>Boraginoideae</taxon>
        <taxon>Lithospermeae</taxon>
        <taxon>Lithospermum</taxon>
    </lineage>
</organism>
<feature type="transmembrane region" description="Helical" evidence="1">
    <location>
        <begin position="155"/>
        <end position="178"/>
    </location>
</feature>
<sequence length="218" mass="24550">MMWKSISHAFGNNGPKRESLNCSQTYEESSDETYSEASTDEGLECPICWESFNIVENMPLLYKGNLKCPSKNFFLLWMVECRNGERGKSPSALHGDVQLVWTPRCTHVSRNSPSGSINQRTRLAPVASNVSDESQASSSRPLERRHLSLQASLDFFFRLSVRIPLVFALVLFVFAVLPTSAVTLLLYLLITVLFGVPSFLVLYFAYPALDWLAREITT</sequence>
<dbReference type="PANTHER" id="PTHR46616:SF11">
    <property type="entry name" value="E3 UBIQUITIN-PROTEIN LIGASE RNF182-LIKE"/>
    <property type="match status" value="1"/>
</dbReference>
<reference evidence="2 3" key="1">
    <citation type="submission" date="2024-01" db="EMBL/GenBank/DDBJ databases">
        <title>The complete chloroplast genome sequence of Lithospermum erythrorhizon: insights into the phylogenetic relationship among Boraginaceae species and the maternal lineages of purple gromwells.</title>
        <authorList>
            <person name="Okada T."/>
            <person name="Watanabe K."/>
        </authorList>
    </citation>
    <scope>NUCLEOTIDE SEQUENCE [LARGE SCALE GENOMIC DNA]</scope>
</reference>
<evidence type="ECO:0000313" key="2">
    <source>
        <dbReference type="EMBL" id="GAA0153541.1"/>
    </source>
</evidence>
<keyword evidence="1" id="KW-0812">Transmembrane</keyword>
<keyword evidence="2" id="KW-0436">Ligase</keyword>
<keyword evidence="3" id="KW-1185">Reference proteome</keyword>